<evidence type="ECO:0000256" key="1">
    <source>
        <dbReference type="ARBA" id="ARBA00022614"/>
    </source>
</evidence>
<sequence length="420" mass="44686">SAGSIKTLTLKGNKLNGLQSATITTCPSLSELNLCECGLTSSDIKPLFRLLSAAGRLKKLVLKGDKLHDRKPSQITAVPSLSELHLDECGLTNSDIKPLFSLMSAAGSVKTLALKGNNLHGLQPKGITAISSLTELHLNECGLTNSDIKPLFSLLAAAGSIKTLVLQRNNLHGLQPVTISAVPCLSELHLYECELENSDIKPLFSLLSAAGKVKTLVLRGNNLHGLQPETISAVPCLSELHLFECGLTSTDIMSLFRLLSAAGSVETLALRGLNLHGLQAEGITVVPSLFNLRLYECCLTNIDINPLFSLMSAAGSVKTLVLKENQLNGLQAEEITAVSSLTHLVLSCCGVTNTDIRSLFSLLSSSGSIETLTLQGNNLHGLQPEGITAVSSLTELHLFECCLTIVPLSHFSLYLQQHAA</sequence>
<dbReference type="PANTHER" id="PTHR45712:SF22">
    <property type="entry name" value="INSULIN-LIKE GROWTH FACTOR-BINDING PROTEIN COMPLEX ACID LABILE SUBUNIT"/>
    <property type="match status" value="1"/>
</dbReference>
<dbReference type="SMART" id="SM00368">
    <property type="entry name" value="LRR_RI"/>
    <property type="match status" value="5"/>
</dbReference>
<dbReference type="AlphaFoldDB" id="A0A914A5C0"/>
<evidence type="ECO:0000256" key="2">
    <source>
        <dbReference type="ARBA" id="ARBA00022737"/>
    </source>
</evidence>
<dbReference type="OrthoDB" id="120976at2759"/>
<dbReference type="GeneID" id="119730169"/>
<evidence type="ECO:0000313" key="3">
    <source>
        <dbReference type="EnsemblMetazoa" id="XP_038058920.1"/>
    </source>
</evidence>
<dbReference type="InterPro" id="IPR032675">
    <property type="entry name" value="LRR_dom_sf"/>
</dbReference>
<dbReference type="InterPro" id="IPR050333">
    <property type="entry name" value="SLRP"/>
</dbReference>
<dbReference type="RefSeq" id="XP_038058920.1">
    <property type="nucleotide sequence ID" value="XM_038202992.1"/>
</dbReference>
<accession>A0A914A5C0</accession>
<dbReference type="EnsemblMetazoa" id="XM_038202992.1">
    <property type="protein sequence ID" value="XP_038058920.1"/>
    <property type="gene ID" value="LOC119730169"/>
</dbReference>
<protein>
    <submittedName>
        <fullName evidence="3">Uncharacterized protein</fullName>
    </submittedName>
</protein>
<dbReference type="Gene3D" id="3.80.10.10">
    <property type="entry name" value="Ribonuclease Inhibitor"/>
    <property type="match status" value="2"/>
</dbReference>
<name>A0A914A5C0_PATMI</name>
<keyword evidence="2" id="KW-0677">Repeat</keyword>
<proteinExistence type="predicted"/>
<keyword evidence="4" id="KW-1185">Reference proteome</keyword>
<dbReference type="Proteomes" id="UP000887568">
    <property type="component" value="Unplaced"/>
</dbReference>
<dbReference type="SUPFAM" id="SSF52058">
    <property type="entry name" value="L domain-like"/>
    <property type="match status" value="1"/>
</dbReference>
<dbReference type="PANTHER" id="PTHR45712">
    <property type="entry name" value="AGAP008170-PA"/>
    <property type="match status" value="1"/>
</dbReference>
<reference evidence="3" key="1">
    <citation type="submission" date="2022-11" db="UniProtKB">
        <authorList>
            <consortium name="EnsemblMetazoa"/>
        </authorList>
    </citation>
    <scope>IDENTIFICATION</scope>
</reference>
<evidence type="ECO:0000313" key="4">
    <source>
        <dbReference type="Proteomes" id="UP000887568"/>
    </source>
</evidence>
<dbReference type="SUPFAM" id="SSF52047">
    <property type="entry name" value="RNI-like"/>
    <property type="match status" value="1"/>
</dbReference>
<keyword evidence="1" id="KW-0433">Leucine-rich repeat</keyword>
<organism evidence="3 4">
    <name type="scientific">Patiria miniata</name>
    <name type="common">Bat star</name>
    <name type="synonym">Asterina miniata</name>
    <dbReference type="NCBI Taxonomy" id="46514"/>
    <lineage>
        <taxon>Eukaryota</taxon>
        <taxon>Metazoa</taxon>
        <taxon>Echinodermata</taxon>
        <taxon>Eleutherozoa</taxon>
        <taxon>Asterozoa</taxon>
        <taxon>Asteroidea</taxon>
        <taxon>Valvatacea</taxon>
        <taxon>Valvatida</taxon>
        <taxon>Asterinidae</taxon>
        <taxon>Patiria</taxon>
    </lineage>
</organism>